<dbReference type="EMBL" id="CADEBC010000550">
    <property type="protein sequence ID" value="CAB3251605.1"/>
    <property type="molecule type" value="Genomic_DNA"/>
</dbReference>
<evidence type="ECO:0000256" key="1">
    <source>
        <dbReference type="SAM" id="MobiDB-lite"/>
    </source>
</evidence>
<keyword evidence="4" id="KW-1185">Reference proteome</keyword>
<protein>
    <submittedName>
        <fullName evidence="2">Uncharacterized protein</fullName>
    </submittedName>
</protein>
<dbReference type="AlphaFoldDB" id="A0A8S1ATF2"/>
<dbReference type="OrthoDB" id="7459625at2759"/>
<evidence type="ECO:0000313" key="4">
    <source>
        <dbReference type="Proteomes" id="UP000494106"/>
    </source>
</evidence>
<evidence type="ECO:0000313" key="2">
    <source>
        <dbReference type="EMBL" id="CAB3251605.1"/>
    </source>
</evidence>
<feature type="compositionally biased region" description="Basic and acidic residues" evidence="1">
    <location>
        <begin position="137"/>
        <end position="163"/>
    </location>
</feature>
<proteinExistence type="predicted"/>
<dbReference type="Proteomes" id="UP000494106">
    <property type="component" value="Unassembled WGS sequence"/>
</dbReference>
<feature type="region of interest" description="Disordered" evidence="1">
    <location>
        <begin position="1"/>
        <end position="20"/>
    </location>
</feature>
<name>A0A8S1ATF2_ARCPL</name>
<dbReference type="Proteomes" id="UP000494256">
    <property type="component" value="Unassembled WGS sequence"/>
</dbReference>
<evidence type="ECO:0000313" key="5">
    <source>
        <dbReference type="Proteomes" id="UP000494256"/>
    </source>
</evidence>
<evidence type="ECO:0000313" key="3">
    <source>
        <dbReference type="EMBL" id="CAB3259897.1"/>
    </source>
</evidence>
<feature type="region of interest" description="Disordered" evidence="1">
    <location>
        <begin position="137"/>
        <end position="176"/>
    </location>
</feature>
<dbReference type="EMBL" id="CADEBD010000745">
    <property type="protein sequence ID" value="CAB3259897.1"/>
    <property type="molecule type" value="Genomic_DNA"/>
</dbReference>
<accession>A0A8S1ATF2</accession>
<comment type="caution">
    <text evidence="2">The sequence shown here is derived from an EMBL/GenBank/DDBJ whole genome shotgun (WGS) entry which is preliminary data.</text>
</comment>
<reference evidence="4 5" key="1">
    <citation type="submission" date="2020-04" db="EMBL/GenBank/DDBJ databases">
        <authorList>
            <person name="Wallbank WR R."/>
            <person name="Pardo Diaz C."/>
            <person name="Kozak K."/>
            <person name="Martin S."/>
            <person name="Jiggins C."/>
            <person name="Moest M."/>
            <person name="Warren A I."/>
            <person name="Byers J.R.P. K."/>
            <person name="Montejo-Kovacevich G."/>
            <person name="Yen C E."/>
        </authorList>
    </citation>
    <scope>NUCLEOTIDE SEQUENCE [LARGE SCALE GENOMIC DNA]</scope>
</reference>
<organism evidence="2 4">
    <name type="scientific">Arctia plantaginis</name>
    <name type="common">Wood tiger moth</name>
    <name type="synonym">Phalaena plantaginis</name>
    <dbReference type="NCBI Taxonomy" id="874455"/>
    <lineage>
        <taxon>Eukaryota</taxon>
        <taxon>Metazoa</taxon>
        <taxon>Ecdysozoa</taxon>
        <taxon>Arthropoda</taxon>
        <taxon>Hexapoda</taxon>
        <taxon>Insecta</taxon>
        <taxon>Pterygota</taxon>
        <taxon>Neoptera</taxon>
        <taxon>Endopterygota</taxon>
        <taxon>Lepidoptera</taxon>
        <taxon>Glossata</taxon>
        <taxon>Ditrysia</taxon>
        <taxon>Noctuoidea</taxon>
        <taxon>Erebidae</taxon>
        <taxon>Arctiinae</taxon>
        <taxon>Arctia</taxon>
    </lineage>
</organism>
<feature type="region of interest" description="Disordered" evidence="1">
    <location>
        <begin position="109"/>
        <end position="128"/>
    </location>
</feature>
<sequence length="206" mass="23003">MAHPSTAEKSIQFEDEYSDSNSKVVDEIIYRAADDIKVLPTCDSLPEPVHLVRNKSTLSLNTEKENTDAGHITEAINKADYNDVLQNEDKVPTLKEVVDKVVELHAMGELVDNPQKNENIDETPPKTEENLYKHNLEETNALEKSEKDPTPAQDMEKEEHTEDNLSPSHSESSRATRWEALADIAAELPPSLTVDPITGQIYAVSK</sequence>
<gene>
    <name evidence="2" type="ORF">APLA_LOCUS13123</name>
    <name evidence="3" type="ORF">APLA_LOCUS16825</name>
</gene>